<dbReference type="GeneID" id="25263142"/>
<accession>A0A066WMZ3</accession>
<name>A0A066WMZ3_TILAU</name>
<dbReference type="GO" id="GO:0009361">
    <property type="term" value="C:succinate-CoA ligase complex (ADP-forming)"/>
    <property type="evidence" value="ECO:0007669"/>
    <property type="project" value="TreeGrafter"/>
</dbReference>
<dbReference type="Pfam" id="PF00549">
    <property type="entry name" value="Ligase_CoA"/>
    <property type="match status" value="1"/>
</dbReference>
<keyword evidence="1 5" id="KW-0436">Ligase</keyword>
<dbReference type="SMART" id="SM00881">
    <property type="entry name" value="CoA_binding"/>
    <property type="match status" value="1"/>
</dbReference>
<dbReference type="Proteomes" id="UP000027361">
    <property type="component" value="Unassembled WGS sequence"/>
</dbReference>
<evidence type="ECO:0000256" key="3">
    <source>
        <dbReference type="PIRSR" id="PIRSR001553-1"/>
    </source>
</evidence>
<evidence type="ECO:0000313" key="6">
    <source>
        <dbReference type="Proteomes" id="UP000027361"/>
    </source>
</evidence>
<feature type="domain" description="CoA-binding" evidence="4">
    <location>
        <begin position="13"/>
        <end position="118"/>
    </location>
</feature>
<reference evidence="5 6" key="1">
    <citation type="submission" date="2014-05" db="EMBL/GenBank/DDBJ databases">
        <title>Draft genome sequence of a rare smut relative, Tilletiaria anomala UBC 951.</title>
        <authorList>
            <consortium name="DOE Joint Genome Institute"/>
            <person name="Toome M."/>
            <person name="Kuo A."/>
            <person name="Henrissat B."/>
            <person name="Lipzen A."/>
            <person name="Tritt A."/>
            <person name="Yoshinaga Y."/>
            <person name="Zane M."/>
            <person name="Barry K."/>
            <person name="Grigoriev I.V."/>
            <person name="Spatafora J.W."/>
            <person name="Aimea M.C."/>
        </authorList>
    </citation>
    <scope>NUCLEOTIDE SEQUENCE [LARGE SCALE GENOMIC DNA]</scope>
    <source>
        <strain evidence="5 6">UBC 951</strain>
    </source>
</reference>
<dbReference type="Gene3D" id="3.40.50.720">
    <property type="entry name" value="NAD(P)-binding Rossmann-like Domain"/>
    <property type="match status" value="1"/>
</dbReference>
<gene>
    <name evidence="5" type="ORF">K437DRAFT_244391</name>
</gene>
<dbReference type="InterPro" id="IPR003781">
    <property type="entry name" value="CoA-bd"/>
</dbReference>
<dbReference type="InterPro" id="IPR036291">
    <property type="entry name" value="NAD(P)-bd_dom_sf"/>
</dbReference>
<dbReference type="STRING" id="1037660.A0A066WMZ3"/>
<dbReference type="OMA" id="ITCAPGP"/>
<proteinExistence type="predicted"/>
<comment type="caution">
    <text evidence="5">The sequence shown here is derived from an EMBL/GenBank/DDBJ whole genome shotgun (WGS) entry which is preliminary data.</text>
</comment>
<dbReference type="GO" id="GO:0006099">
    <property type="term" value="P:tricarboxylic acid cycle"/>
    <property type="evidence" value="ECO:0007669"/>
    <property type="project" value="TreeGrafter"/>
</dbReference>
<dbReference type="GO" id="GO:0004775">
    <property type="term" value="F:succinate-CoA ligase (ADP-forming) activity"/>
    <property type="evidence" value="ECO:0007669"/>
    <property type="project" value="TreeGrafter"/>
</dbReference>
<dbReference type="InterPro" id="IPR005811">
    <property type="entry name" value="SUCC_ACL_C"/>
</dbReference>
<dbReference type="Gene3D" id="3.40.50.261">
    <property type="entry name" value="Succinyl-CoA synthetase domains"/>
    <property type="match status" value="1"/>
</dbReference>
<dbReference type="PANTHER" id="PTHR11117:SF2">
    <property type="entry name" value="SUCCINATE--COA LIGASE [ADP_GDP-FORMING] SUBUNIT ALPHA, MITOCHONDRIAL"/>
    <property type="match status" value="1"/>
</dbReference>
<dbReference type="OrthoDB" id="1664372at2759"/>
<dbReference type="SUPFAM" id="SSF52210">
    <property type="entry name" value="Succinyl-CoA synthetase domains"/>
    <property type="match status" value="1"/>
</dbReference>
<dbReference type="GO" id="GO:0000166">
    <property type="term" value="F:nucleotide binding"/>
    <property type="evidence" value="ECO:0007669"/>
    <property type="project" value="UniProtKB-KW"/>
</dbReference>
<organism evidence="5 6">
    <name type="scientific">Tilletiaria anomala (strain ATCC 24038 / CBS 436.72 / UBC 951)</name>
    <dbReference type="NCBI Taxonomy" id="1037660"/>
    <lineage>
        <taxon>Eukaryota</taxon>
        <taxon>Fungi</taxon>
        <taxon>Dikarya</taxon>
        <taxon>Basidiomycota</taxon>
        <taxon>Ustilaginomycotina</taxon>
        <taxon>Exobasidiomycetes</taxon>
        <taxon>Georgefischeriales</taxon>
        <taxon>Tilletiariaceae</taxon>
        <taxon>Tilletiaria</taxon>
    </lineage>
</organism>
<keyword evidence="2" id="KW-0547">Nucleotide-binding</keyword>
<protein>
    <submittedName>
        <fullName evidence="5">Succinyl-CoA ligase subunit alpha</fullName>
    </submittedName>
</protein>
<dbReference type="SUPFAM" id="SSF51735">
    <property type="entry name" value="NAD(P)-binding Rossmann-fold domains"/>
    <property type="match status" value="1"/>
</dbReference>
<evidence type="ECO:0000313" key="5">
    <source>
        <dbReference type="EMBL" id="KDN52005.1"/>
    </source>
</evidence>
<sequence length="323" mass="33798">MVATYRDTIPNLATTSDARILVQGFTGKASTFHSQLSIDVGTNVVGGTSPKAGKDNKKHLGQPIFKTVRELRASSKAKRQLGKIDAASVFVPPALAADAVLEAIEEEIPLIVAVAEGIPIRDQMRIHAALHSQSKSRYLGANSPGYTNAIAGVRMGIAPAAAAQKGRVGIAARSGTLSYEATGATSDLGLGQSYVLGVGGDYYPGTRMDEALEFFLNDPQTDGIILIGEVGGSMEEEAAELLSTLSNDSARTPKPIVGFIAGTNIPPGRAYGHSGAIWREGEIAGGDPREKIKHWERAGIMLAPSVADTAEVVLEQLKAIGKA</sequence>
<dbReference type="InterPro" id="IPR005810">
    <property type="entry name" value="CoA_lig_alpha"/>
</dbReference>
<feature type="active site" description="Tele-phosphohistidine intermediate" evidence="3">
    <location>
        <position position="273"/>
    </location>
</feature>
<evidence type="ECO:0000259" key="4">
    <source>
        <dbReference type="SMART" id="SM00881"/>
    </source>
</evidence>
<evidence type="ECO:0000256" key="2">
    <source>
        <dbReference type="ARBA" id="ARBA00022741"/>
    </source>
</evidence>
<dbReference type="AlphaFoldDB" id="A0A066WMZ3"/>
<dbReference type="HOGENOM" id="CLU_052104_1_0_1"/>
<dbReference type="EMBL" id="JMSN01000015">
    <property type="protein sequence ID" value="KDN52005.1"/>
    <property type="molecule type" value="Genomic_DNA"/>
</dbReference>
<dbReference type="PIRSF" id="PIRSF001553">
    <property type="entry name" value="SucCS_alpha"/>
    <property type="match status" value="1"/>
</dbReference>
<dbReference type="RefSeq" id="XP_013244855.1">
    <property type="nucleotide sequence ID" value="XM_013389401.1"/>
</dbReference>
<dbReference type="InterPro" id="IPR016102">
    <property type="entry name" value="Succinyl-CoA_synth-like"/>
</dbReference>
<keyword evidence="6" id="KW-1185">Reference proteome</keyword>
<dbReference type="GO" id="GO:0005739">
    <property type="term" value="C:mitochondrion"/>
    <property type="evidence" value="ECO:0007669"/>
    <property type="project" value="TreeGrafter"/>
</dbReference>
<evidence type="ECO:0000256" key="1">
    <source>
        <dbReference type="ARBA" id="ARBA00022598"/>
    </source>
</evidence>
<dbReference type="PANTHER" id="PTHR11117">
    <property type="entry name" value="SUCCINYL-COA LIGASE SUBUNIT ALPHA"/>
    <property type="match status" value="1"/>
</dbReference>
<dbReference type="PRINTS" id="PR01798">
    <property type="entry name" value="SCOASYNTHASE"/>
</dbReference>
<dbReference type="Pfam" id="PF02629">
    <property type="entry name" value="CoA_binding"/>
    <property type="match status" value="1"/>
</dbReference>
<dbReference type="InParanoid" id="A0A066WMZ3"/>
<dbReference type="GO" id="GO:0004776">
    <property type="term" value="F:succinate-CoA ligase (GDP-forming) activity"/>
    <property type="evidence" value="ECO:0007669"/>
    <property type="project" value="TreeGrafter"/>
</dbReference>